<comment type="caution">
    <text evidence="8">The sequence shown here is derived from an EMBL/GenBank/DDBJ whole genome shotgun (WGS) entry which is preliminary data.</text>
</comment>
<keyword evidence="3 5" id="KW-1133">Transmembrane helix</keyword>
<dbReference type="RefSeq" id="WP_283224835.1">
    <property type="nucleotide sequence ID" value="NZ_JASGBH010000008.1"/>
</dbReference>
<sequence>MSGKSLSSSGFGIATVEDDERRASKYLVWFTGATLLLALVWAALFQLDEITRGQGKVIPSSREQIIQSMDSGVLSAMYVREGSTVQKDQVLLRIDDSRTGAVFREAQEKFMALSAQAARLKAEAYGSALVFPPDVLKETGLVQQETQAYNARKRALTESLRSLDISLAAVGRELAITEPLVSQGVMSEVELLRLRRQQSELMGQRAERQNRYLTDANNELVRVASELSQTKENASAREDAFKRATIRSPMKGVVKNVQVTTVGGVIQAGQPILEIVPTEDEMLVEAYVKPSEVAFLKVGQIAVVKLTAYDFNKYGGLDGVLEHLSPDTLRDERQKKPGNPVELEEGLYRILVRVKEASELRNGLKLTPSPGMTATVEIRTGQKSVLEYLFRPLQNVSQALRER</sequence>
<evidence type="ECO:0000313" key="8">
    <source>
        <dbReference type="EMBL" id="MDI9234469.1"/>
    </source>
</evidence>
<name>A0ABT6X945_9BURK</name>
<gene>
    <name evidence="8" type="ORF">QLQ16_11565</name>
</gene>
<dbReference type="Gene3D" id="2.40.30.170">
    <property type="match status" value="1"/>
</dbReference>
<dbReference type="PANTHER" id="PTHR30386">
    <property type="entry name" value="MEMBRANE FUSION SUBUNIT OF EMRAB-TOLC MULTIDRUG EFFLUX PUMP"/>
    <property type="match status" value="1"/>
</dbReference>
<evidence type="ECO:0000256" key="1">
    <source>
        <dbReference type="ARBA" id="ARBA00004167"/>
    </source>
</evidence>
<evidence type="ECO:0000259" key="7">
    <source>
        <dbReference type="Pfam" id="PF26002"/>
    </source>
</evidence>
<comment type="subcellular location">
    <subcellularLocation>
        <location evidence="1">Membrane</location>
        <topology evidence="1">Single-pass membrane protein</topology>
    </subcellularLocation>
</comment>
<reference evidence="8" key="1">
    <citation type="submission" date="2023-05" db="EMBL/GenBank/DDBJ databases">
        <title>Limnohabitans sp. strain HM2-2 Genome sequencing and assembly.</title>
        <authorList>
            <person name="Jung Y."/>
        </authorList>
    </citation>
    <scope>NUCLEOTIDE SEQUENCE</scope>
    <source>
        <strain evidence="8">HM2-2</strain>
    </source>
</reference>
<dbReference type="Pfam" id="PF26002">
    <property type="entry name" value="Beta-barrel_AprE"/>
    <property type="match status" value="1"/>
</dbReference>
<evidence type="ECO:0000313" key="9">
    <source>
        <dbReference type="Proteomes" id="UP001431902"/>
    </source>
</evidence>
<accession>A0ABT6X945</accession>
<dbReference type="PRINTS" id="PR01490">
    <property type="entry name" value="RTXTOXIND"/>
</dbReference>
<dbReference type="Gene3D" id="1.10.287.470">
    <property type="entry name" value="Helix hairpin bin"/>
    <property type="match status" value="1"/>
</dbReference>
<evidence type="ECO:0000256" key="3">
    <source>
        <dbReference type="ARBA" id="ARBA00022989"/>
    </source>
</evidence>
<keyword evidence="9" id="KW-1185">Reference proteome</keyword>
<dbReference type="InterPro" id="IPR050739">
    <property type="entry name" value="MFP"/>
</dbReference>
<dbReference type="InterPro" id="IPR058625">
    <property type="entry name" value="MdtA-like_BSH"/>
</dbReference>
<evidence type="ECO:0000256" key="5">
    <source>
        <dbReference type="SAM" id="Phobius"/>
    </source>
</evidence>
<feature type="transmembrane region" description="Helical" evidence="5">
    <location>
        <begin position="26"/>
        <end position="47"/>
    </location>
</feature>
<keyword evidence="2 5" id="KW-0812">Transmembrane</keyword>
<proteinExistence type="predicted"/>
<evidence type="ECO:0000256" key="4">
    <source>
        <dbReference type="ARBA" id="ARBA00023136"/>
    </source>
</evidence>
<protein>
    <submittedName>
        <fullName evidence="8">HlyD family efflux transporter periplasmic adaptor subunit</fullName>
    </submittedName>
</protein>
<feature type="domain" description="AprE-like beta-barrel" evidence="7">
    <location>
        <begin position="282"/>
        <end position="381"/>
    </location>
</feature>
<dbReference type="PANTHER" id="PTHR30386:SF26">
    <property type="entry name" value="TRANSPORT PROTEIN COMB"/>
    <property type="match status" value="1"/>
</dbReference>
<organism evidence="8 9">
    <name type="scientific">Limnohabitans lacus</name>
    <dbReference type="NCBI Taxonomy" id="3045173"/>
    <lineage>
        <taxon>Bacteria</taxon>
        <taxon>Pseudomonadati</taxon>
        <taxon>Pseudomonadota</taxon>
        <taxon>Betaproteobacteria</taxon>
        <taxon>Burkholderiales</taxon>
        <taxon>Comamonadaceae</taxon>
        <taxon>Limnohabitans</taxon>
    </lineage>
</organism>
<dbReference type="Proteomes" id="UP001431902">
    <property type="component" value="Unassembled WGS sequence"/>
</dbReference>
<dbReference type="Pfam" id="PF25917">
    <property type="entry name" value="BSH_RND"/>
    <property type="match status" value="1"/>
</dbReference>
<feature type="domain" description="Multidrug resistance protein MdtA-like barrel-sandwich hybrid" evidence="6">
    <location>
        <begin position="70"/>
        <end position="275"/>
    </location>
</feature>
<dbReference type="Gene3D" id="2.40.50.100">
    <property type="match status" value="1"/>
</dbReference>
<dbReference type="EMBL" id="JASGBH010000008">
    <property type="protein sequence ID" value="MDI9234469.1"/>
    <property type="molecule type" value="Genomic_DNA"/>
</dbReference>
<evidence type="ECO:0000259" key="6">
    <source>
        <dbReference type="Pfam" id="PF25917"/>
    </source>
</evidence>
<keyword evidence="4 5" id="KW-0472">Membrane</keyword>
<dbReference type="InterPro" id="IPR058982">
    <property type="entry name" value="Beta-barrel_AprE"/>
</dbReference>
<evidence type="ECO:0000256" key="2">
    <source>
        <dbReference type="ARBA" id="ARBA00022692"/>
    </source>
</evidence>